<dbReference type="SUPFAM" id="SSF52047">
    <property type="entry name" value="RNI-like"/>
    <property type="match status" value="1"/>
</dbReference>
<dbReference type="Pfam" id="PF25372">
    <property type="entry name" value="DUF7885"/>
    <property type="match status" value="1"/>
</dbReference>
<accession>A0A7S2THJ4</accession>
<feature type="non-terminal residue" evidence="3">
    <location>
        <position position="1"/>
    </location>
</feature>
<dbReference type="AlphaFoldDB" id="A0A7S2THJ4"/>
<dbReference type="PANTHER" id="PTHR13318">
    <property type="entry name" value="PARTNER OF PAIRED, ISOFORM B-RELATED"/>
    <property type="match status" value="1"/>
</dbReference>
<dbReference type="GO" id="GO:0019005">
    <property type="term" value="C:SCF ubiquitin ligase complex"/>
    <property type="evidence" value="ECO:0007669"/>
    <property type="project" value="TreeGrafter"/>
</dbReference>
<dbReference type="InterPro" id="IPR006553">
    <property type="entry name" value="Leu-rich_rpt_Cys-con_subtyp"/>
</dbReference>
<evidence type="ECO:0000259" key="2">
    <source>
        <dbReference type="Pfam" id="PF25372"/>
    </source>
</evidence>
<gene>
    <name evidence="3" type="ORF">LSP00402_LOCUS3144</name>
</gene>
<feature type="domain" description="F-box/LRR-repeat protein 15-like leucin rich repeat" evidence="2">
    <location>
        <begin position="239"/>
        <end position="351"/>
    </location>
</feature>
<evidence type="ECO:0000256" key="1">
    <source>
        <dbReference type="SAM" id="MobiDB-lite"/>
    </source>
</evidence>
<dbReference type="SMART" id="SM00367">
    <property type="entry name" value="LRR_CC"/>
    <property type="match status" value="4"/>
</dbReference>
<dbReference type="GO" id="GO:0031146">
    <property type="term" value="P:SCF-dependent proteasomal ubiquitin-dependent protein catabolic process"/>
    <property type="evidence" value="ECO:0007669"/>
    <property type="project" value="TreeGrafter"/>
</dbReference>
<organism evidence="3">
    <name type="scientific">Lotharella oceanica</name>
    <dbReference type="NCBI Taxonomy" id="641309"/>
    <lineage>
        <taxon>Eukaryota</taxon>
        <taxon>Sar</taxon>
        <taxon>Rhizaria</taxon>
        <taxon>Cercozoa</taxon>
        <taxon>Chlorarachniophyceae</taxon>
        <taxon>Lotharella</taxon>
    </lineage>
</organism>
<proteinExistence type="predicted"/>
<dbReference type="Gene3D" id="3.80.10.10">
    <property type="entry name" value="Ribonuclease Inhibitor"/>
    <property type="match status" value="1"/>
</dbReference>
<feature type="region of interest" description="Disordered" evidence="1">
    <location>
        <begin position="1"/>
        <end position="40"/>
    </location>
</feature>
<dbReference type="InterPro" id="IPR057207">
    <property type="entry name" value="FBXL15_LRR"/>
</dbReference>
<sequence length="374" mass="42552">VVEPPPGWTGANLHVEPPPGWSNHDTSPVSSRPMKRRRTKPVAISSKQWVSVGYNSSDMMRVELIFELFQLVKLSDDHEVLEAFQHQETHNRKKNPWIPVVGRLNRMQRYLSAKGRLSSSAHSSSDSKGTAQLRRNLNTSILLVDDEELMEMHRHLVSLPRLKQCRVTQVNQEWFLPSTLFVRVLTFLDFSFVWSSITRVNKTWFQAVSSGGYLSSIKRLTLHRKFPKVRDLGVFFCRLYNLADADFSAEASTSNEWLTQHSSEISDHVIRHLSKCKHLTSLDLSKQEKITDSGFLYIAGSCHALSKLCLTDCTNITNRSLMQLAFGCPKIKTLSVQGCYQITDSGLEDLCNGCKMLEVVNLRRCRNITNDAVK</sequence>
<evidence type="ECO:0000313" key="3">
    <source>
        <dbReference type="EMBL" id="CAD9750329.1"/>
    </source>
</evidence>
<protein>
    <recommendedName>
        <fullName evidence="2">F-box/LRR-repeat protein 15-like leucin rich repeat domain-containing protein</fullName>
    </recommendedName>
</protein>
<dbReference type="EMBL" id="HBHP01005096">
    <property type="protein sequence ID" value="CAD9750329.1"/>
    <property type="molecule type" value="Transcribed_RNA"/>
</dbReference>
<dbReference type="InterPro" id="IPR032675">
    <property type="entry name" value="LRR_dom_sf"/>
</dbReference>
<name>A0A7S2THJ4_9EUKA</name>
<reference evidence="3" key="1">
    <citation type="submission" date="2021-01" db="EMBL/GenBank/DDBJ databases">
        <authorList>
            <person name="Corre E."/>
            <person name="Pelletier E."/>
            <person name="Niang G."/>
            <person name="Scheremetjew M."/>
            <person name="Finn R."/>
            <person name="Kale V."/>
            <person name="Holt S."/>
            <person name="Cochrane G."/>
            <person name="Meng A."/>
            <person name="Brown T."/>
            <person name="Cohen L."/>
        </authorList>
    </citation>
    <scope>NUCLEOTIDE SEQUENCE</scope>
    <source>
        <strain evidence="3">CCMP622</strain>
    </source>
</reference>